<dbReference type="OrthoDB" id="441903at2759"/>
<dbReference type="InterPro" id="IPR001680">
    <property type="entry name" value="WD40_rpt"/>
</dbReference>
<dbReference type="PANTHER" id="PTHR15722:SF2">
    <property type="entry name" value="INTRAFLAGELLAR TRANSPORT PROTEIN 172 HOMOLOG"/>
    <property type="match status" value="1"/>
</dbReference>
<dbReference type="GO" id="GO:0005930">
    <property type="term" value="C:axoneme"/>
    <property type="evidence" value="ECO:0007669"/>
    <property type="project" value="TreeGrafter"/>
</dbReference>
<dbReference type="PANTHER" id="PTHR15722">
    <property type="entry name" value="IFT140/172-RELATED"/>
    <property type="match status" value="1"/>
</dbReference>
<comment type="subcellular location">
    <subcellularLocation>
        <location evidence="1">Cell projection</location>
        <location evidence="1">Cilium</location>
    </subcellularLocation>
</comment>
<dbReference type="SUPFAM" id="SSF50978">
    <property type="entry name" value="WD40 repeat-like"/>
    <property type="match status" value="1"/>
</dbReference>
<dbReference type="RefSeq" id="XP_002783934.1">
    <property type="nucleotide sequence ID" value="XM_002783888.1"/>
</dbReference>
<protein>
    <recommendedName>
        <fullName evidence="11">Anaphase-promoting complex subunit 4 WD40 domain-containing protein</fullName>
    </recommendedName>
</protein>
<dbReference type="GeneID" id="9060404"/>
<evidence type="ECO:0000256" key="5">
    <source>
        <dbReference type="ARBA" id="ARBA00022803"/>
    </source>
</evidence>
<dbReference type="InterPro" id="IPR036322">
    <property type="entry name" value="WD40_repeat_dom_sf"/>
</dbReference>
<evidence type="ECO:0000256" key="7">
    <source>
        <dbReference type="ARBA" id="ARBA00023273"/>
    </source>
</evidence>
<dbReference type="GO" id="GO:0042073">
    <property type="term" value="P:intraciliary transport"/>
    <property type="evidence" value="ECO:0007669"/>
    <property type="project" value="TreeGrafter"/>
</dbReference>
<gene>
    <name evidence="9" type="ORF">Pmar_PMAR026144</name>
</gene>
<reference evidence="9 10" key="1">
    <citation type="submission" date="2008-07" db="EMBL/GenBank/DDBJ databases">
        <authorList>
            <person name="El-Sayed N."/>
            <person name="Caler E."/>
            <person name="Inman J."/>
            <person name="Amedeo P."/>
            <person name="Hass B."/>
            <person name="Wortman J."/>
        </authorList>
    </citation>
    <scope>NUCLEOTIDE SEQUENCE [LARGE SCALE GENOMIC DNA]</scope>
    <source>
        <strain evidence="10">ATCC 50983 / TXsc</strain>
    </source>
</reference>
<sequence>MQVEHSGTLIPGKNWFGKVTALSWSPQADRMAVVGMDGKVHLLNELGEVKDTFPTKPHDKENMRYMVTCMSFSPDGTRVAVGQSDSIVYVYKIGINWGDKKSICNKWPQPSPVTCIAWPSSQSTQLVVGLADGRLRLANCRNQKCSNIYHDQAPVVSLCQSLDGYSVAAAHVDGSLFRYTFESEGTGVPQISQLVKPSSICSVTAVSWGLCSLVMIGTDHSLRFFDSDDGREIGTFDYSGHPSLGKGQLGCCAFNPPGDTLAVGGQGVIALFSRSLTDTQDWSELSGRVGATLHLAFSSDREEEN</sequence>
<dbReference type="InParanoid" id="C5KIG3"/>
<keyword evidence="5" id="KW-0802">TPR repeat</keyword>
<accession>C5KIG3</accession>
<name>C5KIG3_PERM5</name>
<organism evidence="10">
    <name type="scientific">Perkinsus marinus (strain ATCC 50983 / TXsc)</name>
    <dbReference type="NCBI Taxonomy" id="423536"/>
    <lineage>
        <taxon>Eukaryota</taxon>
        <taxon>Sar</taxon>
        <taxon>Alveolata</taxon>
        <taxon>Perkinsozoa</taxon>
        <taxon>Perkinsea</taxon>
        <taxon>Perkinsida</taxon>
        <taxon>Perkinsidae</taxon>
        <taxon>Perkinsus</taxon>
    </lineage>
</organism>
<keyword evidence="6" id="KW-0969">Cilium</keyword>
<keyword evidence="4" id="KW-0677">Repeat</keyword>
<dbReference type="EMBL" id="GG673193">
    <property type="protein sequence ID" value="EER15730.1"/>
    <property type="molecule type" value="Genomic_DNA"/>
</dbReference>
<dbReference type="Proteomes" id="UP000007800">
    <property type="component" value="Unassembled WGS sequence"/>
</dbReference>
<evidence type="ECO:0008006" key="11">
    <source>
        <dbReference type="Google" id="ProtNLM"/>
    </source>
</evidence>
<keyword evidence="7" id="KW-0966">Cell projection</keyword>
<evidence type="ECO:0000256" key="3">
    <source>
        <dbReference type="ARBA" id="ARBA00022574"/>
    </source>
</evidence>
<dbReference type="GO" id="GO:0036064">
    <property type="term" value="C:ciliary basal body"/>
    <property type="evidence" value="ECO:0007669"/>
    <property type="project" value="TreeGrafter"/>
</dbReference>
<keyword evidence="2" id="KW-0217">Developmental protein</keyword>
<dbReference type="Pfam" id="PF00400">
    <property type="entry name" value="WD40"/>
    <property type="match status" value="2"/>
</dbReference>
<keyword evidence="3" id="KW-0853">WD repeat</keyword>
<evidence type="ECO:0000256" key="2">
    <source>
        <dbReference type="ARBA" id="ARBA00022473"/>
    </source>
</evidence>
<dbReference type="GO" id="GO:0030992">
    <property type="term" value="C:intraciliary transport particle B"/>
    <property type="evidence" value="ECO:0007669"/>
    <property type="project" value="TreeGrafter"/>
</dbReference>
<dbReference type="SMART" id="SM00320">
    <property type="entry name" value="WD40"/>
    <property type="match status" value="6"/>
</dbReference>
<dbReference type="Gene3D" id="2.130.10.10">
    <property type="entry name" value="YVTN repeat-like/Quinoprotein amine dehydrogenase"/>
    <property type="match status" value="2"/>
</dbReference>
<evidence type="ECO:0000313" key="9">
    <source>
        <dbReference type="EMBL" id="EER15730.1"/>
    </source>
</evidence>
<dbReference type="AlphaFoldDB" id="C5KIG3"/>
<evidence type="ECO:0000256" key="6">
    <source>
        <dbReference type="ARBA" id="ARBA00023069"/>
    </source>
</evidence>
<evidence type="ECO:0000256" key="1">
    <source>
        <dbReference type="ARBA" id="ARBA00004138"/>
    </source>
</evidence>
<proteinExistence type="inferred from homology"/>
<evidence type="ECO:0000256" key="8">
    <source>
        <dbReference type="ARBA" id="ARBA00038130"/>
    </source>
</evidence>
<evidence type="ECO:0000313" key="10">
    <source>
        <dbReference type="Proteomes" id="UP000007800"/>
    </source>
</evidence>
<dbReference type="InterPro" id="IPR015943">
    <property type="entry name" value="WD40/YVTN_repeat-like_dom_sf"/>
</dbReference>
<keyword evidence="10" id="KW-1185">Reference proteome</keyword>
<comment type="similarity">
    <text evidence="8">Belongs to the IFT172 family.</text>
</comment>
<evidence type="ECO:0000256" key="4">
    <source>
        <dbReference type="ARBA" id="ARBA00022737"/>
    </source>
</evidence>